<name>A0A084ATM6_STACB</name>
<dbReference type="AlphaFoldDB" id="A0A084ATM6"/>
<accession>A0A084ATM6</accession>
<reference evidence="2 3" key="1">
    <citation type="journal article" date="2014" name="BMC Genomics">
        <title>Comparative genome sequencing reveals chemotype-specific gene clusters in the toxigenic black mold Stachybotrys.</title>
        <authorList>
            <person name="Semeiks J."/>
            <person name="Borek D."/>
            <person name="Otwinowski Z."/>
            <person name="Grishin N.V."/>
        </authorList>
    </citation>
    <scope>NUCLEOTIDE SEQUENCE [LARGE SCALE GENOMIC DNA]</scope>
    <source>
        <strain evidence="3">CBS 109288 / IBT 7711</strain>
    </source>
</reference>
<sequence length="74" mass="8136">MEPSIIIIIIINATMEPKLTCTTVRTSSKRGDYQWIPSHPLSDMLLAAGAPEMGPAPVRRTSEKQHGKISMHHG</sequence>
<evidence type="ECO:0000313" key="2">
    <source>
        <dbReference type="EMBL" id="KEY68655.1"/>
    </source>
</evidence>
<dbReference type="HOGENOM" id="CLU_2689429_0_0_1"/>
<dbReference type="Proteomes" id="UP000028045">
    <property type="component" value="Unassembled WGS sequence"/>
</dbReference>
<gene>
    <name evidence="2" type="ORF">S7711_10370</name>
</gene>
<evidence type="ECO:0000256" key="1">
    <source>
        <dbReference type="SAM" id="MobiDB-lite"/>
    </source>
</evidence>
<proteinExistence type="predicted"/>
<organism evidence="2 3">
    <name type="scientific">Stachybotrys chartarum (strain CBS 109288 / IBT 7711)</name>
    <name type="common">Toxic black mold</name>
    <name type="synonym">Stilbospora chartarum</name>
    <dbReference type="NCBI Taxonomy" id="1280523"/>
    <lineage>
        <taxon>Eukaryota</taxon>
        <taxon>Fungi</taxon>
        <taxon>Dikarya</taxon>
        <taxon>Ascomycota</taxon>
        <taxon>Pezizomycotina</taxon>
        <taxon>Sordariomycetes</taxon>
        <taxon>Hypocreomycetidae</taxon>
        <taxon>Hypocreales</taxon>
        <taxon>Stachybotryaceae</taxon>
        <taxon>Stachybotrys</taxon>
    </lineage>
</organism>
<protein>
    <submittedName>
        <fullName evidence="2">Uncharacterized protein</fullName>
    </submittedName>
</protein>
<dbReference type="EMBL" id="KL648566">
    <property type="protein sequence ID" value="KEY68655.1"/>
    <property type="molecule type" value="Genomic_DNA"/>
</dbReference>
<keyword evidence="3" id="KW-1185">Reference proteome</keyword>
<feature type="region of interest" description="Disordered" evidence="1">
    <location>
        <begin position="49"/>
        <end position="74"/>
    </location>
</feature>
<evidence type="ECO:0000313" key="3">
    <source>
        <dbReference type="Proteomes" id="UP000028045"/>
    </source>
</evidence>